<feature type="compositionally biased region" description="Polar residues" evidence="1">
    <location>
        <begin position="222"/>
        <end position="239"/>
    </location>
</feature>
<comment type="caution">
    <text evidence="2">The sequence shown here is derived from an EMBL/GenBank/DDBJ whole genome shotgun (WGS) entry which is preliminary data.</text>
</comment>
<keyword evidence="3" id="KW-1185">Reference proteome</keyword>
<feature type="region of interest" description="Disordered" evidence="1">
    <location>
        <begin position="215"/>
        <end position="351"/>
    </location>
</feature>
<dbReference type="AlphaFoldDB" id="A0A642UPR7"/>
<dbReference type="VEuPathDB" id="FungiDB:DIURU_002554"/>
<proteinExistence type="predicted"/>
<evidence type="ECO:0000313" key="3">
    <source>
        <dbReference type="Proteomes" id="UP000449547"/>
    </source>
</evidence>
<organism evidence="2 3">
    <name type="scientific">Diutina rugosa</name>
    <name type="common">Yeast</name>
    <name type="synonym">Candida rugosa</name>
    <dbReference type="NCBI Taxonomy" id="5481"/>
    <lineage>
        <taxon>Eukaryota</taxon>
        <taxon>Fungi</taxon>
        <taxon>Dikarya</taxon>
        <taxon>Ascomycota</taxon>
        <taxon>Saccharomycotina</taxon>
        <taxon>Pichiomycetes</taxon>
        <taxon>Debaryomycetaceae</taxon>
        <taxon>Diutina</taxon>
    </lineage>
</organism>
<dbReference type="RefSeq" id="XP_034012643.1">
    <property type="nucleotide sequence ID" value="XM_034155218.1"/>
</dbReference>
<dbReference type="EMBL" id="SWFT01000072">
    <property type="protein sequence ID" value="KAA8903126.1"/>
    <property type="molecule type" value="Genomic_DNA"/>
</dbReference>
<reference evidence="2 3" key="1">
    <citation type="submission" date="2019-07" db="EMBL/GenBank/DDBJ databases">
        <title>Genome assembly of two rare yeast pathogens: Diutina rugosa and Trichomonascus ciferrii.</title>
        <authorList>
            <person name="Mixao V."/>
            <person name="Saus E."/>
            <person name="Hansen A."/>
            <person name="Lass-Flor C."/>
            <person name="Gabaldon T."/>
        </authorList>
    </citation>
    <scope>NUCLEOTIDE SEQUENCE [LARGE SCALE GENOMIC DNA]</scope>
    <source>
        <strain evidence="2 3">CBS 613</strain>
    </source>
</reference>
<feature type="compositionally biased region" description="Basic and acidic residues" evidence="1">
    <location>
        <begin position="261"/>
        <end position="272"/>
    </location>
</feature>
<dbReference type="OrthoDB" id="4019860at2759"/>
<feature type="compositionally biased region" description="Low complexity" evidence="1">
    <location>
        <begin position="508"/>
        <end position="521"/>
    </location>
</feature>
<protein>
    <recommendedName>
        <fullName evidence="4">Nibrin second BRCT domain-containing protein</fullName>
    </recommendedName>
</protein>
<evidence type="ECO:0000256" key="1">
    <source>
        <dbReference type="SAM" id="MobiDB-lite"/>
    </source>
</evidence>
<feature type="region of interest" description="Disordered" evidence="1">
    <location>
        <begin position="492"/>
        <end position="540"/>
    </location>
</feature>
<dbReference type="Proteomes" id="UP000449547">
    <property type="component" value="Unassembled WGS sequence"/>
</dbReference>
<dbReference type="GeneID" id="54781205"/>
<evidence type="ECO:0000313" key="2">
    <source>
        <dbReference type="EMBL" id="KAA8903126.1"/>
    </source>
</evidence>
<gene>
    <name evidence="2" type="ORF">DIURU_002554</name>
</gene>
<name>A0A642UPR7_DIURU</name>
<sequence length="540" mass="59841">MSRAKSTINGVIQKLSKGEQERSVTYTEPITIELKCDGPPIKIEREVLKLYGNSLILNDAGVIYQNVPLAEAQLCLPSSFKVVQYEAKARAIGLLTQDWENYVANNITDVDGWWYNIDYDKFGGVAPDPRRKSLLKGVTAVVYASKLIGILEAMGCAEVIQVSGSDDVVALLSDKNPPFMVIDRMIGEYPETTTDDLYLAIDDVDSKHIAQFGLTRKRAMPQESNTPTSSQLTNSSTSEGTKRRKRPRYEKTADKMAFFDIKVEPETEKPEGNDATDSAKATTEPEADVSSTTDSAPKIEENAEDGASSATGDTNDEAKAEESETSQEPIVKPSKRSIETPEETTTTHAKRFKFEPKVSLVEAIKRAKSKAEDSLRSEFGETQEEADEESLQEAIGNLANLAIVEVRDIPMRSSQDYNTQKSFDERYNGRKNFKKFSKVQQVVPIFRRSFVSVEVVRPRHDVGIDFAEGLNQAAEAEEQMEADFSGLFVPADEEFASSATPTPPPPQQRRQAPARASARRTITVSRESDSEDDGPQFQFS</sequence>
<evidence type="ECO:0008006" key="4">
    <source>
        <dbReference type="Google" id="ProtNLM"/>
    </source>
</evidence>
<accession>A0A642UPR7</accession>